<organism evidence="2 3">
    <name type="scientific">Armadillidium nasatum</name>
    <dbReference type="NCBI Taxonomy" id="96803"/>
    <lineage>
        <taxon>Eukaryota</taxon>
        <taxon>Metazoa</taxon>
        <taxon>Ecdysozoa</taxon>
        <taxon>Arthropoda</taxon>
        <taxon>Crustacea</taxon>
        <taxon>Multicrustacea</taxon>
        <taxon>Malacostraca</taxon>
        <taxon>Eumalacostraca</taxon>
        <taxon>Peracarida</taxon>
        <taxon>Isopoda</taxon>
        <taxon>Oniscidea</taxon>
        <taxon>Crinocheta</taxon>
        <taxon>Armadillidiidae</taxon>
        <taxon>Armadillidium</taxon>
    </lineage>
</organism>
<comment type="caution">
    <text evidence="2">The sequence shown here is derived from an EMBL/GenBank/DDBJ whole genome shotgun (WGS) entry which is preliminary data.</text>
</comment>
<keyword evidence="1" id="KW-0732">Signal</keyword>
<name>A0A5N5SY41_9CRUS</name>
<evidence type="ECO:0008006" key="4">
    <source>
        <dbReference type="Google" id="ProtNLM"/>
    </source>
</evidence>
<evidence type="ECO:0000313" key="2">
    <source>
        <dbReference type="EMBL" id="KAB7498917.1"/>
    </source>
</evidence>
<feature type="signal peptide" evidence="1">
    <location>
        <begin position="1"/>
        <end position="18"/>
    </location>
</feature>
<keyword evidence="3" id="KW-1185">Reference proteome</keyword>
<accession>A0A5N5SY41</accession>
<feature type="chain" id="PRO_5024447216" description="WAP domain-containing protein" evidence="1">
    <location>
        <begin position="19"/>
        <end position="66"/>
    </location>
</feature>
<sequence length="66" mass="7594">MKYFLFISLAIPIVPLFRDIFCPPDYKPTPSSSCFLKTCPPGTYCCFDGCSHKCSRYRKKPSDPYD</sequence>
<dbReference type="AlphaFoldDB" id="A0A5N5SY41"/>
<reference evidence="2 3" key="1">
    <citation type="journal article" date="2019" name="PLoS Biol.">
        <title>Sex chromosomes control vertical transmission of feminizing Wolbachia symbionts in an isopod.</title>
        <authorList>
            <person name="Becking T."/>
            <person name="Chebbi M.A."/>
            <person name="Giraud I."/>
            <person name="Moumen B."/>
            <person name="Laverre T."/>
            <person name="Caubet Y."/>
            <person name="Peccoud J."/>
            <person name="Gilbert C."/>
            <person name="Cordaux R."/>
        </authorList>
    </citation>
    <scope>NUCLEOTIDE SEQUENCE [LARGE SCALE GENOMIC DNA]</scope>
    <source>
        <strain evidence="2">ANa2</strain>
        <tissue evidence="2">Whole body excluding digestive tract and cuticle</tissue>
    </source>
</reference>
<evidence type="ECO:0000256" key="1">
    <source>
        <dbReference type="SAM" id="SignalP"/>
    </source>
</evidence>
<dbReference type="EMBL" id="SEYY01018841">
    <property type="protein sequence ID" value="KAB7498917.1"/>
    <property type="molecule type" value="Genomic_DNA"/>
</dbReference>
<proteinExistence type="predicted"/>
<evidence type="ECO:0000313" key="3">
    <source>
        <dbReference type="Proteomes" id="UP000326759"/>
    </source>
</evidence>
<dbReference type="Proteomes" id="UP000326759">
    <property type="component" value="Unassembled WGS sequence"/>
</dbReference>
<protein>
    <recommendedName>
        <fullName evidence="4">WAP domain-containing protein</fullName>
    </recommendedName>
</protein>
<gene>
    <name evidence="2" type="ORF">Anas_07590</name>
</gene>